<dbReference type="EMBL" id="RCMK01002514">
    <property type="protein sequence ID" value="KAG2880538.1"/>
    <property type="molecule type" value="Genomic_DNA"/>
</dbReference>
<evidence type="ECO:0000313" key="1">
    <source>
        <dbReference type="EMBL" id="KAG2875764.1"/>
    </source>
</evidence>
<dbReference type="Proteomes" id="UP000736787">
    <property type="component" value="Unassembled WGS sequence"/>
</dbReference>
<evidence type="ECO:0000313" key="2">
    <source>
        <dbReference type="EMBL" id="KAG2880538.1"/>
    </source>
</evidence>
<comment type="caution">
    <text evidence="2">The sequence shown here is derived from an EMBL/GenBank/DDBJ whole genome shotgun (WGS) entry which is preliminary data.</text>
</comment>
<organism evidence="2 3">
    <name type="scientific">Phytophthora cactorum</name>
    <dbReference type="NCBI Taxonomy" id="29920"/>
    <lineage>
        <taxon>Eukaryota</taxon>
        <taxon>Sar</taxon>
        <taxon>Stramenopiles</taxon>
        <taxon>Oomycota</taxon>
        <taxon>Peronosporomycetes</taxon>
        <taxon>Peronosporales</taxon>
        <taxon>Peronosporaceae</taxon>
        <taxon>Phytophthora</taxon>
    </lineage>
</organism>
<evidence type="ECO:0000313" key="3">
    <source>
        <dbReference type="Proteomes" id="UP000736787"/>
    </source>
</evidence>
<sequence length="130" mass="14767">MEELAEASIKDTDGAGLQPDIALRRLRGQVRQERTACYYRDFKYTRALASSRKIAYRCSRFRTGCRATMEFTIATMDYSAVRSHTCRTVVSAVGRLPDVTTAMMNRADTLAIDQVALPARLIWEAVLRLW</sequence>
<reference evidence="2" key="1">
    <citation type="submission" date="2018-10" db="EMBL/GenBank/DDBJ databases">
        <title>Effector identification in a new, highly contiguous assembly of the strawberry crown rot pathogen Phytophthora cactorum.</title>
        <authorList>
            <person name="Armitage A.D."/>
            <person name="Nellist C.F."/>
            <person name="Bates H."/>
            <person name="Vickerstaff R.J."/>
            <person name="Harrison R.J."/>
        </authorList>
    </citation>
    <scope>NUCLEOTIDE SEQUENCE</scope>
    <source>
        <strain evidence="1">4032</strain>
        <strain evidence="2">4040</strain>
    </source>
</reference>
<dbReference type="AlphaFoldDB" id="A0A8T1AH70"/>
<dbReference type="EMBL" id="RCMI01002581">
    <property type="protein sequence ID" value="KAG2875764.1"/>
    <property type="molecule type" value="Genomic_DNA"/>
</dbReference>
<accession>A0A8T1AH70</accession>
<name>A0A8T1AH70_9STRA</name>
<protein>
    <recommendedName>
        <fullName evidence="4">FLYWCH-type domain-containing protein</fullName>
    </recommendedName>
</protein>
<proteinExistence type="predicted"/>
<dbReference type="Proteomes" id="UP000774804">
    <property type="component" value="Unassembled WGS sequence"/>
</dbReference>
<evidence type="ECO:0008006" key="4">
    <source>
        <dbReference type="Google" id="ProtNLM"/>
    </source>
</evidence>
<gene>
    <name evidence="1" type="ORF">PC115_g23813</name>
    <name evidence="2" type="ORF">PC117_g26542</name>
</gene>